<organism evidence="1 2">
    <name type="scientific">Russula ochroleuca</name>
    <dbReference type="NCBI Taxonomy" id="152965"/>
    <lineage>
        <taxon>Eukaryota</taxon>
        <taxon>Fungi</taxon>
        <taxon>Dikarya</taxon>
        <taxon>Basidiomycota</taxon>
        <taxon>Agaricomycotina</taxon>
        <taxon>Agaricomycetes</taxon>
        <taxon>Russulales</taxon>
        <taxon>Russulaceae</taxon>
        <taxon>Russula</taxon>
    </lineage>
</organism>
<dbReference type="Proteomes" id="UP000759537">
    <property type="component" value="Unassembled WGS sequence"/>
</dbReference>
<gene>
    <name evidence="1" type="ORF">DFH94DRAFT_627313</name>
</gene>
<sequence>MVTLLIEDRRLATDELVEVHVPLKAAGEGYLWADAKDVCAALQSGPSRPAKVFTMRGKYRQTFLRVSADGEDTTRSANLKVEANKTLPIVVEGVRIP</sequence>
<proteinExistence type="predicted"/>
<keyword evidence="2" id="KW-1185">Reference proteome</keyword>
<evidence type="ECO:0000313" key="2">
    <source>
        <dbReference type="Proteomes" id="UP000759537"/>
    </source>
</evidence>
<dbReference type="OrthoDB" id="3215534at2759"/>
<accession>A0A9P5TAT5</accession>
<comment type="caution">
    <text evidence="1">The sequence shown here is derived from an EMBL/GenBank/DDBJ whole genome shotgun (WGS) entry which is preliminary data.</text>
</comment>
<dbReference type="EMBL" id="WHVB01000005">
    <property type="protein sequence ID" value="KAF8482751.1"/>
    <property type="molecule type" value="Genomic_DNA"/>
</dbReference>
<name>A0A9P5TAT5_9AGAM</name>
<protein>
    <submittedName>
        <fullName evidence="1">Uncharacterized protein</fullName>
    </submittedName>
</protein>
<dbReference type="AlphaFoldDB" id="A0A9P5TAT5"/>
<reference evidence="1" key="1">
    <citation type="submission" date="2019-10" db="EMBL/GenBank/DDBJ databases">
        <authorList>
            <consortium name="DOE Joint Genome Institute"/>
            <person name="Kuo A."/>
            <person name="Miyauchi S."/>
            <person name="Kiss E."/>
            <person name="Drula E."/>
            <person name="Kohler A."/>
            <person name="Sanchez-Garcia M."/>
            <person name="Andreopoulos B."/>
            <person name="Barry K.W."/>
            <person name="Bonito G."/>
            <person name="Buee M."/>
            <person name="Carver A."/>
            <person name="Chen C."/>
            <person name="Cichocki N."/>
            <person name="Clum A."/>
            <person name="Culley D."/>
            <person name="Crous P.W."/>
            <person name="Fauchery L."/>
            <person name="Girlanda M."/>
            <person name="Hayes R."/>
            <person name="Keri Z."/>
            <person name="LaButti K."/>
            <person name="Lipzen A."/>
            <person name="Lombard V."/>
            <person name="Magnuson J."/>
            <person name="Maillard F."/>
            <person name="Morin E."/>
            <person name="Murat C."/>
            <person name="Nolan M."/>
            <person name="Ohm R."/>
            <person name="Pangilinan J."/>
            <person name="Pereira M."/>
            <person name="Perotto S."/>
            <person name="Peter M."/>
            <person name="Riley R."/>
            <person name="Sitrit Y."/>
            <person name="Stielow B."/>
            <person name="Szollosi G."/>
            <person name="Zifcakova L."/>
            <person name="Stursova M."/>
            <person name="Spatafora J.W."/>
            <person name="Tedersoo L."/>
            <person name="Vaario L.-M."/>
            <person name="Yamada A."/>
            <person name="Yan M."/>
            <person name="Wang P."/>
            <person name="Xu J."/>
            <person name="Bruns T."/>
            <person name="Baldrian P."/>
            <person name="Vilgalys R."/>
            <person name="Henrissat B."/>
            <person name="Grigoriev I.V."/>
            <person name="Hibbett D."/>
            <person name="Nagy L.G."/>
            <person name="Martin F.M."/>
        </authorList>
    </citation>
    <scope>NUCLEOTIDE SEQUENCE</scope>
    <source>
        <strain evidence="1">Prilba</strain>
    </source>
</reference>
<reference evidence="1" key="2">
    <citation type="journal article" date="2020" name="Nat. Commun.">
        <title>Large-scale genome sequencing of mycorrhizal fungi provides insights into the early evolution of symbiotic traits.</title>
        <authorList>
            <person name="Miyauchi S."/>
            <person name="Kiss E."/>
            <person name="Kuo A."/>
            <person name="Drula E."/>
            <person name="Kohler A."/>
            <person name="Sanchez-Garcia M."/>
            <person name="Morin E."/>
            <person name="Andreopoulos B."/>
            <person name="Barry K.W."/>
            <person name="Bonito G."/>
            <person name="Buee M."/>
            <person name="Carver A."/>
            <person name="Chen C."/>
            <person name="Cichocki N."/>
            <person name="Clum A."/>
            <person name="Culley D."/>
            <person name="Crous P.W."/>
            <person name="Fauchery L."/>
            <person name="Girlanda M."/>
            <person name="Hayes R.D."/>
            <person name="Keri Z."/>
            <person name="LaButti K."/>
            <person name="Lipzen A."/>
            <person name="Lombard V."/>
            <person name="Magnuson J."/>
            <person name="Maillard F."/>
            <person name="Murat C."/>
            <person name="Nolan M."/>
            <person name="Ohm R.A."/>
            <person name="Pangilinan J."/>
            <person name="Pereira M.F."/>
            <person name="Perotto S."/>
            <person name="Peter M."/>
            <person name="Pfister S."/>
            <person name="Riley R."/>
            <person name="Sitrit Y."/>
            <person name="Stielow J.B."/>
            <person name="Szollosi G."/>
            <person name="Zifcakova L."/>
            <person name="Stursova M."/>
            <person name="Spatafora J.W."/>
            <person name="Tedersoo L."/>
            <person name="Vaario L.M."/>
            <person name="Yamada A."/>
            <person name="Yan M."/>
            <person name="Wang P."/>
            <person name="Xu J."/>
            <person name="Bruns T."/>
            <person name="Baldrian P."/>
            <person name="Vilgalys R."/>
            <person name="Dunand C."/>
            <person name="Henrissat B."/>
            <person name="Grigoriev I.V."/>
            <person name="Hibbett D."/>
            <person name="Nagy L.G."/>
            <person name="Martin F.M."/>
        </authorList>
    </citation>
    <scope>NUCLEOTIDE SEQUENCE</scope>
    <source>
        <strain evidence="1">Prilba</strain>
    </source>
</reference>
<evidence type="ECO:0000313" key="1">
    <source>
        <dbReference type="EMBL" id="KAF8482751.1"/>
    </source>
</evidence>